<name>A0A387G8Z7_9HYPH</name>
<keyword evidence="1" id="KW-0175">Coiled coil</keyword>
<geneLocation type="plasmid" evidence="3">
    <name>prccge525b</name>
</geneLocation>
<accession>A0A387G8Z7</accession>
<evidence type="ECO:0000313" key="3">
    <source>
        <dbReference type="Proteomes" id="UP000282195"/>
    </source>
</evidence>
<organism evidence="2 3">
    <name type="scientific">Rhizobium jaguaris</name>
    <dbReference type="NCBI Taxonomy" id="1312183"/>
    <lineage>
        <taxon>Bacteria</taxon>
        <taxon>Pseudomonadati</taxon>
        <taxon>Pseudomonadota</taxon>
        <taxon>Alphaproteobacteria</taxon>
        <taxon>Hyphomicrobiales</taxon>
        <taxon>Rhizobiaceae</taxon>
        <taxon>Rhizobium/Agrobacterium group</taxon>
        <taxon>Rhizobium</taxon>
    </lineage>
</organism>
<evidence type="ECO:0000256" key="1">
    <source>
        <dbReference type="SAM" id="Coils"/>
    </source>
</evidence>
<protein>
    <submittedName>
        <fullName evidence="2">Uncharacterized protein</fullName>
    </submittedName>
</protein>
<proteinExistence type="predicted"/>
<keyword evidence="2" id="KW-0614">Plasmid</keyword>
<dbReference type="Proteomes" id="UP000282195">
    <property type="component" value="Plasmid pRCCGE525b"/>
</dbReference>
<dbReference type="OrthoDB" id="9801392at2"/>
<reference evidence="2 3" key="1">
    <citation type="submission" date="2018-10" db="EMBL/GenBank/DDBJ databases">
        <title>Rhizobium etli, R. leguminosarum and a new Rhizobium genospecies from Phaseolus dumosus.</title>
        <authorList>
            <person name="Ramirez-Puebla S.T."/>
            <person name="Rogel-Hernandez M.A."/>
            <person name="Guerrero G."/>
            <person name="Ormeno-Orrillo E."/>
            <person name="Martinez-Romero J.C."/>
            <person name="Negrete-Yankelevich S."/>
            <person name="Martinez-Romero E."/>
        </authorList>
    </citation>
    <scope>NUCLEOTIDE SEQUENCE [LARGE SCALE GENOMIC DNA]</scope>
    <source>
        <strain evidence="2 3">CCGE525</strain>
        <plasmid evidence="3">prccge525b</plasmid>
    </source>
</reference>
<dbReference type="KEGG" id="rjg:CCGE525_34240"/>
<keyword evidence="3" id="KW-1185">Reference proteome</keyword>
<gene>
    <name evidence="2" type="ORF">CCGE525_34240</name>
</gene>
<dbReference type="RefSeq" id="WP_120708806.1">
    <property type="nucleotide sequence ID" value="NZ_CP032696.1"/>
</dbReference>
<evidence type="ECO:0000313" key="2">
    <source>
        <dbReference type="EMBL" id="AYG63906.1"/>
    </source>
</evidence>
<sequence length="262" mass="29307">MKEMSKGSESSPPLLDGSQTNKSDFEWIGYFNRIVDEARLFCNLTRDSELQEECISRLREMRRQCAEVKKKALDQAKEDFANILLGFECVVDSLRHELRMWIALKEGQPDSAWDRLISAQDAGRAAVRAHQGFSALTDHVERLDCIEKIVFPPQVFVSTGFIVESQECSICGTEYGDCDHLEGIPYNGEFCVVLLKRTAVDHVAIVDDPRDRRCRVTTVPTDEGSRNRMTWKLESSANGTTGSMAATSRMLIASSTGSGDDI</sequence>
<dbReference type="AlphaFoldDB" id="A0A387G8Z7"/>
<dbReference type="EMBL" id="CP032696">
    <property type="protein sequence ID" value="AYG63906.1"/>
    <property type="molecule type" value="Genomic_DNA"/>
</dbReference>
<feature type="coiled-coil region" evidence="1">
    <location>
        <begin position="51"/>
        <end position="78"/>
    </location>
</feature>